<evidence type="ECO:0000256" key="5">
    <source>
        <dbReference type="SAM" id="Phobius"/>
    </source>
</evidence>
<evidence type="ECO:0000256" key="1">
    <source>
        <dbReference type="ARBA" id="ARBA00004127"/>
    </source>
</evidence>
<dbReference type="PANTHER" id="PTHR43847">
    <property type="entry name" value="BLL3993 PROTEIN"/>
    <property type="match status" value="1"/>
</dbReference>
<evidence type="ECO:0008006" key="8">
    <source>
        <dbReference type="Google" id="ProtNLM"/>
    </source>
</evidence>
<feature type="transmembrane region" description="Helical" evidence="5">
    <location>
        <begin position="148"/>
        <end position="169"/>
    </location>
</feature>
<comment type="subcellular location">
    <subcellularLocation>
        <location evidence="1">Endomembrane system</location>
        <topology evidence="1">Multi-pass membrane protein</topology>
    </subcellularLocation>
</comment>
<sequence>MKHGLLDLAERIFVLGLYGALVVRIVESISADGLGLGNLLLLPSEGLVFFFVLLRRRTRRVSARPGDWALAMVATAAPMLVRACPERALVPEFVAAFVVMMGTLVQLHAKLVLGRSFGCVPAHRGLKEAGPYRFVRHPMYAGYMLSHLAFLSMNASAWNCALYLVCTLLQIPRLVSEERLLGLDEGYTRYRARVRYRLIPGVY</sequence>
<dbReference type="InterPro" id="IPR007318">
    <property type="entry name" value="Phopholipid_MeTrfase"/>
</dbReference>
<dbReference type="Proteomes" id="UP001374803">
    <property type="component" value="Chromosome"/>
</dbReference>
<evidence type="ECO:0000256" key="3">
    <source>
        <dbReference type="ARBA" id="ARBA00022989"/>
    </source>
</evidence>
<name>A0ABZ2KSL5_9BACT</name>
<dbReference type="PANTHER" id="PTHR43847:SF1">
    <property type="entry name" value="BLL3993 PROTEIN"/>
    <property type="match status" value="1"/>
</dbReference>
<reference evidence="6" key="1">
    <citation type="submission" date="2021-12" db="EMBL/GenBank/DDBJ databases">
        <title>Discovery of the Pendulisporaceae a myxobacterial family with distinct sporulation behavior and unique specialized metabolism.</title>
        <authorList>
            <person name="Garcia R."/>
            <person name="Popoff A."/>
            <person name="Bader C.D."/>
            <person name="Loehr J."/>
            <person name="Walesch S."/>
            <person name="Walt C."/>
            <person name="Boldt J."/>
            <person name="Bunk B."/>
            <person name="Haeckl F.J.F.P.J."/>
            <person name="Gunesch A.P."/>
            <person name="Birkelbach J."/>
            <person name="Nuebel U."/>
            <person name="Pietschmann T."/>
            <person name="Bach T."/>
            <person name="Mueller R."/>
        </authorList>
    </citation>
    <scope>NUCLEOTIDE SEQUENCE</scope>
    <source>
        <strain evidence="6">MSr11367</strain>
    </source>
</reference>
<evidence type="ECO:0000256" key="4">
    <source>
        <dbReference type="ARBA" id="ARBA00023136"/>
    </source>
</evidence>
<keyword evidence="4 5" id="KW-0472">Membrane</keyword>
<dbReference type="InterPro" id="IPR052527">
    <property type="entry name" value="Metal_cation-efflux_comp"/>
</dbReference>
<dbReference type="Gene3D" id="1.20.120.1630">
    <property type="match status" value="1"/>
</dbReference>
<feature type="transmembrane region" description="Helical" evidence="5">
    <location>
        <begin position="12"/>
        <end position="30"/>
    </location>
</feature>
<keyword evidence="2 5" id="KW-0812">Transmembrane</keyword>
<feature type="transmembrane region" description="Helical" evidence="5">
    <location>
        <begin position="36"/>
        <end position="54"/>
    </location>
</feature>
<keyword evidence="3 5" id="KW-1133">Transmembrane helix</keyword>
<gene>
    <name evidence="6" type="ORF">LVJ94_32810</name>
</gene>
<organism evidence="6 7">
    <name type="scientific">Pendulispora rubella</name>
    <dbReference type="NCBI Taxonomy" id="2741070"/>
    <lineage>
        <taxon>Bacteria</taxon>
        <taxon>Pseudomonadati</taxon>
        <taxon>Myxococcota</taxon>
        <taxon>Myxococcia</taxon>
        <taxon>Myxococcales</taxon>
        <taxon>Sorangiineae</taxon>
        <taxon>Pendulisporaceae</taxon>
        <taxon>Pendulispora</taxon>
    </lineage>
</organism>
<feature type="transmembrane region" description="Helical" evidence="5">
    <location>
        <begin position="88"/>
        <end position="107"/>
    </location>
</feature>
<protein>
    <recommendedName>
        <fullName evidence="8">Protein-S-isoprenylcysteine O-methyltransferase</fullName>
    </recommendedName>
</protein>
<evidence type="ECO:0000256" key="2">
    <source>
        <dbReference type="ARBA" id="ARBA00022692"/>
    </source>
</evidence>
<evidence type="ECO:0000313" key="6">
    <source>
        <dbReference type="EMBL" id="WXB01686.1"/>
    </source>
</evidence>
<keyword evidence="7" id="KW-1185">Reference proteome</keyword>
<proteinExistence type="predicted"/>
<dbReference type="EMBL" id="CP089983">
    <property type="protein sequence ID" value="WXB01686.1"/>
    <property type="molecule type" value="Genomic_DNA"/>
</dbReference>
<dbReference type="RefSeq" id="WP_394831302.1">
    <property type="nucleotide sequence ID" value="NZ_CP089929.1"/>
</dbReference>
<evidence type="ECO:0000313" key="7">
    <source>
        <dbReference type="Proteomes" id="UP001374803"/>
    </source>
</evidence>
<accession>A0ABZ2KSL5</accession>
<dbReference type="Pfam" id="PF04191">
    <property type="entry name" value="PEMT"/>
    <property type="match status" value="1"/>
</dbReference>